<dbReference type="InterPro" id="IPR006186">
    <property type="entry name" value="Ser/Thr-sp_prot-phosphatase"/>
</dbReference>
<dbReference type="InterPro" id="IPR013105">
    <property type="entry name" value="TPR_2"/>
</dbReference>
<evidence type="ECO:0000256" key="5">
    <source>
        <dbReference type="ARBA" id="ARBA00013081"/>
    </source>
</evidence>
<dbReference type="PANTHER" id="PTHR45668:SF5">
    <property type="entry name" value="SERINE_THREONINE-PROTEIN PHOSPHATASE 5"/>
    <property type="match status" value="1"/>
</dbReference>
<protein>
    <recommendedName>
        <fullName evidence="15">Serine/threonine-protein phosphatase T</fullName>
        <ecNumber evidence="5">3.1.3.16</ecNumber>
    </recommendedName>
</protein>
<feature type="domain" description="Serine/threonine specific protein phosphatases" evidence="19">
    <location>
        <begin position="228"/>
        <end position="501"/>
    </location>
</feature>
<comment type="similarity">
    <text evidence="4">Belongs to the PPP phosphatase family. PP-5 (PP-T) subfamily.</text>
</comment>
<evidence type="ECO:0000256" key="3">
    <source>
        <dbReference type="ARBA" id="ARBA00004123"/>
    </source>
</evidence>
<gene>
    <name evidence="20" type="primary">PPP5C_2</name>
    <name evidence="20" type="ORF">FOZ62_026077</name>
</gene>
<evidence type="ECO:0000256" key="1">
    <source>
        <dbReference type="ARBA" id="ARBA00001936"/>
    </source>
</evidence>
<evidence type="ECO:0000256" key="2">
    <source>
        <dbReference type="ARBA" id="ARBA00001946"/>
    </source>
</evidence>
<feature type="repeat" description="TPR" evidence="17">
    <location>
        <begin position="121"/>
        <end position="154"/>
    </location>
</feature>
<dbReference type="SUPFAM" id="SSF48452">
    <property type="entry name" value="TPR-like"/>
    <property type="match status" value="1"/>
</dbReference>
<evidence type="ECO:0000256" key="8">
    <source>
        <dbReference type="ARBA" id="ARBA00022801"/>
    </source>
</evidence>
<evidence type="ECO:0000259" key="19">
    <source>
        <dbReference type="SMART" id="SM00156"/>
    </source>
</evidence>
<keyword evidence="10" id="KW-0904">Protein phosphatase</keyword>
<keyword evidence="9 17" id="KW-0802">TPR repeat</keyword>
<dbReference type="InterPro" id="IPR051134">
    <property type="entry name" value="PPP_phosphatase"/>
</dbReference>
<organism evidence="20 21">
    <name type="scientific">Perkinsus olseni</name>
    <name type="common">Perkinsus atlanticus</name>
    <dbReference type="NCBI Taxonomy" id="32597"/>
    <lineage>
        <taxon>Eukaryota</taxon>
        <taxon>Sar</taxon>
        <taxon>Alveolata</taxon>
        <taxon>Perkinsozoa</taxon>
        <taxon>Perkinsea</taxon>
        <taxon>Perkinsida</taxon>
        <taxon>Perkinsidae</taxon>
        <taxon>Perkinsus</taxon>
    </lineage>
</organism>
<dbReference type="SUPFAM" id="SSF56300">
    <property type="entry name" value="Metallo-dependent phosphatases"/>
    <property type="match status" value="1"/>
</dbReference>
<comment type="cofactor">
    <cofactor evidence="2">
        <name>Mg(2+)</name>
        <dbReference type="ChEBI" id="CHEBI:18420"/>
    </cofactor>
</comment>
<dbReference type="PROSITE" id="PS50005">
    <property type="entry name" value="TPR"/>
    <property type="match status" value="2"/>
</dbReference>
<reference evidence="20 21" key="1">
    <citation type="submission" date="2020-04" db="EMBL/GenBank/DDBJ databases">
        <title>Perkinsus olseni comparative genomics.</title>
        <authorList>
            <person name="Bogema D.R."/>
        </authorList>
    </citation>
    <scope>NUCLEOTIDE SEQUENCE [LARGE SCALE GENOMIC DNA]</scope>
    <source>
        <strain evidence="20">ATCC PRA-205</strain>
    </source>
</reference>
<keyword evidence="8" id="KW-0378">Hydrolase</keyword>
<evidence type="ECO:0000313" key="20">
    <source>
        <dbReference type="EMBL" id="KAF4743503.1"/>
    </source>
</evidence>
<comment type="cofactor">
    <cofactor evidence="1">
        <name>Mn(2+)</name>
        <dbReference type="ChEBI" id="CHEBI:29035"/>
    </cofactor>
</comment>
<dbReference type="FunFam" id="3.60.21.10:FF:000036">
    <property type="entry name" value="Serine/threonine protein phosphatase 5"/>
    <property type="match status" value="1"/>
</dbReference>
<name>A0A7J6TEG2_PEROL</name>
<proteinExistence type="inferred from homology"/>
<dbReference type="PANTHER" id="PTHR45668">
    <property type="entry name" value="SERINE/THREONINE-PROTEIN PHOSPHATASE 5-RELATED"/>
    <property type="match status" value="1"/>
</dbReference>
<keyword evidence="12" id="KW-0539">Nucleus</keyword>
<dbReference type="InterPro" id="IPR029052">
    <property type="entry name" value="Metallo-depent_PP-like"/>
</dbReference>
<sequence>MADPDTPVAPAEDLTAKADAYKDEGNAHFKAGRYKNALVCYSLAIELAEGDSDDEEDFTQTTPTTPSEGDIDLEEIGRSHANFPSLHIYYSNRALCNTKLENLGSAIEDATRAICLKPSYSKAYYRRGCARMELFKYAEASKDFERVVRLSPKDLDARAKYKACKKQIQAAKFAKAIATEHTVRASETANLEGIDVPASYDGPRIEDGRIDQTFIDSLTACLKDEKTLAKKFAYQIVLEAIAYLKKQPTLCNIDVPLGKHFTVCGDIHGQFYDLLNIFKLNGAPGPENPYLFNGDFVDRGSFSLECILLLLSYKLAYPDSLFLARGNHESRNMNQLYGFKGEVEAKYDETLYNLFCEAFCLLPLAHVINDTVFVTHGGLFSKDGVTLNDIRAVDRDQEPPDSGLMTEMLWSDPMSVRGRAPSQRGVGVMFGEDVTRNFLETNNLQLVVRSHEMKDEGYEVEHSGNLITVFSAPNYCDQMGNKGAFLRFTVLTDAERETEEKKAAMANGLNRNSERTLYGNMKVQYTTFEHVPHPPKNAMHYANPALLGPMMGGMNLQQMMASSS</sequence>
<dbReference type="Pfam" id="PF07719">
    <property type="entry name" value="TPR_2"/>
    <property type="match status" value="1"/>
</dbReference>
<dbReference type="Gene3D" id="3.60.21.10">
    <property type="match status" value="1"/>
</dbReference>
<dbReference type="InterPro" id="IPR013235">
    <property type="entry name" value="PPP_dom"/>
</dbReference>
<evidence type="ECO:0000256" key="16">
    <source>
        <dbReference type="PIRSR" id="PIRSR033096-1"/>
    </source>
</evidence>
<feature type="active site" description="Proton donor/acceptor" evidence="16">
    <location>
        <position position="328"/>
    </location>
</feature>
<dbReference type="CDD" id="cd07417">
    <property type="entry name" value="MPP_PP5_C"/>
    <property type="match status" value="1"/>
</dbReference>
<evidence type="ECO:0000313" key="21">
    <source>
        <dbReference type="Proteomes" id="UP000574390"/>
    </source>
</evidence>
<evidence type="ECO:0000256" key="10">
    <source>
        <dbReference type="ARBA" id="ARBA00022912"/>
    </source>
</evidence>
<evidence type="ECO:0000256" key="4">
    <source>
        <dbReference type="ARBA" id="ARBA00008786"/>
    </source>
</evidence>
<dbReference type="EMBL" id="JABANM010007907">
    <property type="protein sequence ID" value="KAF4743503.1"/>
    <property type="molecule type" value="Genomic_DNA"/>
</dbReference>
<dbReference type="SMART" id="SM00156">
    <property type="entry name" value="PP2Ac"/>
    <property type="match status" value="1"/>
</dbReference>
<evidence type="ECO:0000256" key="15">
    <source>
        <dbReference type="ARBA" id="ARBA00073946"/>
    </source>
</evidence>
<evidence type="ECO:0000256" key="13">
    <source>
        <dbReference type="ARBA" id="ARBA00047986"/>
    </source>
</evidence>
<dbReference type="InterPro" id="IPR041753">
    <property type="entry name" value="PP5_C"/>
</dbReference>
<feature type="repeat" description="TPR" evidence="17">
    <location>
        <begin position="18"/>
        <end position="51"/>
    </location>
</feature>
<evidence type="ECO:0000256" key="9">
    <source>
        <dbReference type="ARBA" id="ARBA00022803"/>
    </source>
</evidence>
<evidence type="ECO:0000256" key="12">
    <source>
        <dbReference type="ARBA" id="ARBA00023242"/>
    </source>
</evidence>
<dbReference type="Gene3D" id="1.25.40.10">
    <property type="entry name" value="Tetratricopeptide repeat domain"/>
    <property type="match status" value="1"/>
</dbReference>
<accession>A0A7J6TEG2</accession>
<evidence type="ECO:0000256" key="17">
    <source>
        <dbReference type="PROSITE-ProRule" id="PRU00339"/>
    </source>
</evidence>
<comment type="catalytic activity">
    <reaction evidence="13">
        <text>O-phospho-L-seryl-[protein] + H2O = L-seryl-[protein] + phosphate</text>
        <dbReference type="Rhea" id="RHEA:20629"/>
        <dbReference type="Rhea" id="RHEA-COMP:9863"/>
        <dbReference type="Rhea" id="RHEA-COMP:11604"/>
        <dbReference type="ChEBI" id="CHEBI:15377"/>
        <dbReference type="ChEBI" id="CHEBI:29999"/>
        <dbReference type="ChEBI" id="CHEBI:43474"/>
        <dbReference type="ChEBI" id="CHEBI:83421"/>
        <dbReference type="EC" id="3.1.3.16"/>
    </reaction>
    <physiologicalReaction direction="left-to-right" evidence="13">
        <dbReference type="Rhea" id="RHEA:20630"/>
    </physiologicalReaction>
</comment>
<dbReference type="InterPro" id="IPR011990">
    <property type="entry name" value="TPR-like_helical_dom_sf"/>
</dbReference>
<comment type="catalytic activity">
    <reaction evidence="14">
        <text>O-phospho-L-threonyl-[protein] + H2O = L-threonyl-[protein] + phosphate</text>
        <dbReference type="Rhea" id="RHEA:47004"/>
        <dbReference type="Rhea" id="RHEA-COMP:11060"/>
        <dbReference type="Rhea" id="RHEA-COMP:11605"/>
        <dbReference type="ChEBI" id="CHEBI:15377"/>
        <dbReference type="ChEBI" id="CHEBI:30013"/>
        <dbReference type="ChEBI" id="CHEBI:43474"/>
        <dbReference type="ChEBI" id="CHEBI:61977"/>
        <dbReference type="EC" id="3.1.3.16"/>
    </reaction>
    <physiologicalReaction direction="left-to-right" evidence="14">
        <dbReference type="Rhea" id="RHEA:47005"/>
    </physiologicalReaction>
</comment>
<keyword evidence="6" id="KW-0479">Metal-binding</keyword>
<keyword evidence="7" id="KW-0677">Repeat</keyword>
<evidence type="ECO:0000256" key="11">
    <source>
        <dbReference type="ARBA" id="ARBA00023211"/>
    </source>
</evidence>
<dbReference type="GO" id="GO:0004722">
    <property type="term" value="F:protein serine/threonine phosphatase activity"/>
    <property type="evidence" value="ECO:0007669"/>
    <property type="project" value="UniProtKB-EC"/>
</dbReference>
<dbReference type="Pfam" id="PF08321">
    <property type="entry name" value="PPP5"/>
    <property type="match status" value="1"/>
</dbReference>
<evidence type="ECO:0000256" key="18">
    <source>
        <dbReference type="SAM" id="MobiDB-lite"/>
    </source>
</evidence>
<evidence type="ECO:0000256" key="7">
    <source>
        <dbReference type="ARBA" id="ARBA00022737"/>
    </source>
</evidence>
<evidence type="ECO:0000256" key="6">
    <source>
        <dbReference type="ARBA" id="ARBA00022723"/>
    </source>
</evidence>
<feature type="region of interest" description="Disordered" evidence="18">
    <location>
        <begin position="51"/>
        <end position="70"/>
    </location>
</feature>
<dbReference type="GO" id="GO:0005737">
    <property type="term" value="C:cytoplasm"/>
    <property type="evidence" value="ECO:0007669"/>
    <property type="project" value="UniProtKB-ARBA"/>
</dbReference>
<dbReference type="Pfam" id="PF00149">
    <property type="entry name" value="Metallophos"/>
    <property type="match status" value="1"/>
</dbReference>
<dbReference type="InterPro" id="IPR004843">
    <property type="entry name" value="Calcineurin-like_PHP"/>
</dbReference>
<dbReference type="PIRSF" id="PIRSF033096">
    <property type="entry name" value="PPPtase_5"/>
    <property type="match status" value="1"/>
</dbReference>
<comment type="caution">
    <text evidence="20">The sequence shown here is derived from an EMBL/GenBank/DDBJ whole genome shotgun (WGS) entry which is preliminary data.</text>
</comment>
<dbReference type="AlphaFoldDB" id="A0A7J6TEG2"/>
<dbReference type="EC" id="3.1.3.16" evidence="5"/>
<dbReference type="SMART" id="SM00028">
    <property type="entry name" value="TPR"/>
    <property type="match status" value="3"/>
</dbReference>
<dbReference type="InterPro" id="IPR019734">
    <property type="entry name" value="TPR_rpt"/>
</dbReference>
<dbReference type="GO" id="GO:0046872">
    <property type="term" value="F:metal ion binding"/>
    <property type="evidence" value="ECO:0007669"/>
    <property type="project" value="UniProtKB-KW"/>
</dbReference>
<keyword evidence="11" id="KW-0464">Manganese</keyword>
<evidence type="ECO:0000256" key="14">
    <source>
        <dbReference type="ARBA" id="ARBA00048832"/>
    </source>
</evidence>
<comment type="subcellular location">
    <subcellularLocation>
        <location evidence="3">Nucleus</location>
    </subcellularLocation>
</comment>
<dbReference type="GO" id="GO:0005634">
    <property type="term" value="C:nucleus"/>
    <property type="evidence" value="ECO:0007669"/>
    <property type="project" value="UniProtKB-SubCell"/>
</dbReference>
<dbReference type="PRINTS" id="PR00114">
    <property type="entry name" value="STPHPHTASE"/>
</dbReference>
<dbReference type="Proteomes" id="UP000574390">
    <property type="component" value="Unassembled WGS sequence"/>
</dbReference>